<evidence type="ECO:0000256" key="1">
    <source>
        <dbReference type="SAM" id="MobiDB-lite"/>
    </source>
</evidence>
<organism evidence="2 3">
    <name type="scientific">Sphaerobolus stellatus (strain SS14)</name>
    <dbReference type="NCBI Taxonomy" id="990650"/>
    <lineage>
        <taxon>Eukaryota</taxon>
        <taxon>Fungi</taxon>
        <taxon>Dikarya</taxon>
        <taxon>Basidiomycota</taxon>
        <taxon>Agaricomycotina</taxon>
        <taxon>Agaricomycetes</taxon>
        <taxon>Phallomycetidae</taxon>
        <taxon>Geastrales</taxon>
        <taxon>Sphaerobolaceae</taxon>
        <taxon>Sphaerobolus</taxon>
    </lineage>
</organism>
<gene>
    <name evidence="2" type="ORF">M422DRAFT_48459</name>
</gene>
<dbReference type="Proteomes" id="UP000054279">
    <property type="component" value="Unassembled WGS sequence"/>
</dbReference>
<dbReference type="AlphaFoldDB" id="A0A0C9VTZ4"/>
<sequence>MTTLRKFVQLPYELFENIIIPDLLSEHLHALIIDRDRPTWHAFYVLPLVSRDFNETCRKLMPGVVGSKPSSRTPLNLHVTRNRAEEDEEDTENDEEEFEGVDNEVTEEEEEEEEEEDAYWDPGQQIDYARIVCQKALRPSSDASNSHHHFAMKMLLSNPSARTSNWYKEEGYGTYSLGRRF</sequence>
<protein>
    <submittedName>
        <fullName evidence="2">Uncharacterized protein</fullName>
    </submittedName>
</protein>
<feature type="compositionally biased region" description="Acidic residues" evidence="1">
    <location>
        <begin position="85"/>
        <end position="119"/>
    </location>
</feature>
<dbReference type="HOGENOM" id="CLU_1489913_0_0_1"/>
<reference evidence="2 3" key="1">
    <citation type="submission" date="2014-06" db="EMBL/GenBank/DDBJ databases">
        <title>Evolutionary Origins and Diversification of the Mycorrhizal Mutualists.</title>
        <authorList>
            <consortium name="DOE Joint Genome Institute"/>
            <consortium name="Mycorrhizal Genomics Consortium"/>
            <person name="Kohler A."/>
            <person name="Kuo A."/>
            <person name="Nagy L.G."/>
            <person name="Floudas D."/>
            <person name="Copeland A."/>
            <person name="Barry K.W."/>
            <person name="Cichocki N."/>
            <person name="Veneault-Fourrey C."/>
            <person name="LaButti K."/>
            <person name="Lindquist E.A."/>
            <person name="Lipzen A."/>
            <person name="Lundell T."/>
            <person name="Morin E."/>
            <person name="Murat C."/>
            <person name="Riley R."/>
            <person name="Ohm R."/>
            <person name="Sun H."/>
            <person name="Tunlid A."/>
            <person name="Henrissat B."/>
            <person name="Grigoriev I.V."/>
            <person name="Hibbett D.S."/>
            <person name="Martin F."/>
        </authorList>
    </citation>
    <scope>NUCLEOTIDE SEQUENCE [LARGE SCALE GENOMIC DNA]</scope>
    <source>
        <strain evidence="2 3">SS14</strain>
    </source>
</reference>
<evidence type="ECO:0000313" key="2">
    <source>
        <dbReference type="EMBL" id="KIJ42015.1"/>
    </source>
</evidence>
<dbReference type="OrthoDB" id="3255512at2759"/>
<evidence type="ECO:0000313" key="3">
    <source>
        <dbReference type="Proteomes" id="UP000054279"/>
    </source>
</evidence>
<name>A0A0C9VTZ4_SPHS4</name>
<proteinExistence type="predicted"/>
<keyword evidence="3" id="KW-1185">Reference proteome</keyword>
<dbReference type="EMBL" id="KN837133">
    <property type="protein sequence ID" value="KIJ42015.1"/>
    <property type="molecule type" value="Genomic_DNA"/>
</dbReference>
<accession>A0A0C9VTZ4</accession>
<feature type="region of interest" description="Disordered" evidence="1">
    <location>
        <begin position="68"/>
        <end position="121"/>
    </location>
</feature>